<feature type="region of interest" description="Disordered" evidence="1">
    <location>
        <begin position="171"/>
        <end position="261"/>
    </location>
</feature>
<feature type="compositionally biased region" description="Acidic residues" evidence="1">
    <location>
        <begin position="1001"/>
        <end position="1012"/>
    </location>
</feature>
<feature type="compositionally biased region" description="Basic residues" evidence="1">
    <location>
        <begin position="220"/>
        <end position="230"/>
    </location>
</feature>
<feature type="region of interest" description="Disordered" evidence="1">
    <location>
        <begin position="993"/>
        <end position="1012"/>
    </location>
</feature>
<feature type="region of interest" description="Disordered" evidence="1">
    <location>
        <begin position="361"/>
        <end position="387"/>
    </location>
</feature>
<sequence>MARPRTSSDRTPTTPPPTRDDRPPSDAWRSPTATPRLRSARLDLGSDPPASGRPLRYWLTKASEPHDACTVHRPNIDPTSTQHPPSIDPTSTEHLPSIYRASTQHRPSIHRAHTHPSRVAIFDDRCRRHHRCRPRCCRRPRAAAAAPWPPPDASRRRRCLRLRARATPCLTPAATAAAPRMMRASRHPPISHGRAGPHRRVRRAAPPPAGPAAAAPPVRAARRYPARLHTRPLPDVPIDRDADTDTDPDTASDSDASADSIVVDRNDFMEDEPSHRQPPTPSRLWTQDAVMARHDARVARLRTVDADHACAAAFVIAQRTILRPPKPLPELSGLSPMLPMPPPTPPHRTADPSRELLLKETPSRVYGGGDSVADRRPATARAPARRRAAATLPRHIIRQIARYRVDALLGDRDPYAAVAQGSRSHGAQYGSYCASTRPWAAGRDPWDDVASLSDAAVPADRRAAANFFLEQVALSDAASAVRATAARGAMRRRDALLAITSTDRRRLAQRVLAELAHVNQHWRHVLLPDLYRSPLFTQPHSFYAWMRAAQCHPVAAIEADANAGADANADANDPTLIEHDAMAPLAILRVLQFAGPRPWGFQERSLRAAAKQLAIHTGHVAVLSAHADMPAAVLASLVMPNVYTLDKLVINGVVHGHEVRLAAALSHVRLLAIRAVADGNLAHLLIGSLGTRLVAFHVPLMPCGVYAPLMDRLATHCPRLRHLHLNGVDMSEARAFSDAVRRDPRAFRHLRSFTAVQVAPDALAMVLRHARHLTTLSVSDVTQAPEVIRALARTLRRGHLTTFHLDEPMLTVENFLTILSCGYLHRLSPAPLPPERDVGAHRLVSLRVGGPLVALRSPWTHALYADAPFSRPPHGASPLWRPADTNTNTHLLVSLLPALASPCLRQLWLVNSSLTVSVPFLSLVFLIERAPSLDAVVLSKTAVRDFWDLDVRYELNELILQHRLFGRDPSRDQLPSREMVAWLLAGTVETPASRANGTEAGDGDGDETEGLEEEEIAEALQELSWMPDAIEPYETIDMLHLLLSDLVAHFPACDTLGTYRARYAAPPAAHDPPVYMRQAYIDLARPFDALPDSSSTAPIQILLGHMALVCRQASSDDINAWIESERLHTI</sequence>
<evidence type="ECO:0000313" key="2">
    <source>
        <dbReference type="EMBL" id="RKP00021.1"/>
    </source>
</evidence>
<dbReference type="Gene3D" id="3.80.10.10">
    <property type="entry name" value="Ribonuclease Inhibitor"/>
    <property type="match status" value="1"/>
</dbReference>
<feature type="region of interest" description="Disordered" evidence="1">
    <location>
        <begin position="73"/>
        <end position="92"/>
    </location>
</feature>
<dbReference type="AlphaFoldDB" id="A0A4P9X4P5"/>
<accession>A0A4P9X4P5</accession>
<dbReference type="Proteomes" id="UP000274922">
    <property type="component" value="Unassembled WGS sequence"/>
</dbReference>
<name>A0A4P9X4P5_9FUNG</name>
<reference evidence="3" key="1">
    <citation type="journal article" date="2018" name="Nat. Microbiol.">
        <title>Leveraging single-cell genomics to expand the fungal tree of life.</title>
        <authorList>
            <person name="Ahrendt S.R."/>
            <person name="Quandt C.A."/>
            <person name="Ciobanu D."/>
            <person name="Clum A."/>
            <person name="Salamov A."/>
            <person name="Andreopoulos B."/>
            <person name="Cheng J.F."/>
            <person name="Woyke T."/>
            <person name="Pelin A."/>
            <person name="Henrissat B."/>
            <person name="Reynolds N.K."/>
            <person name="Benny G.L."/>
            <person name="Smith M.E."/>
            <person name="James T.Y."/>
            <person name="Grigoriev I.V."/>
        </authorList>
    </citation>
    <scope>NUCLEOTIDE SEQUENCE [LARGE SCALE GENOMIC DNA]</scope>
    <source>
        <strain evidence="3">ATCC 52028</strain>
    </source>
</reference>
<keyword evidence="3" id="KW-1185">Reference proteome</keyword>
<dbReference type="EMBL" id="ML014241">
    <property type="protein sequence ID" value="RKP00021.1"/>
    <property type="molecule type" value="Genomic_DNA"/>
</dbReference>
<dbReference type="InterPro" id="IPR032675">
    <property type="entry name" value="LRR_dom_sf"/>
</dbReference>
<protein>
    <submittedName>
        <fullName evidence="2">Uncharacterized protein</fullName>
    </submittedName>
</protein>
<feature type="region of interest" description="Disordered" evidence="1">
    <location>
        <begin position="1"/>
        <end position="55"/>
    </location>
</feature>
<evidence type="ECO:0000256" key="1">
    <source>
        <dbReference type="SAM" id="MobiDB-lite"/>
    </source>
</evidence>
<feature type="compositionally biased region" description="Polar residues" evidence="1">
    <location>
        <begin position="77"/>
        <end position="92"/>
    </location>
</feature>
<feature type="compositionally biased region" description="Low complexity" evidence="1">
    <location>
        <begin position="171"/>
        <end position="182"/>
    </location>
</feature>
<organism evidence="2 3">
    <name type="scientific">Caulochytrium protostelioides</name>
    <dbReference type="NCBI Taxonomy" id="1555241"/>
    <lineage>
        <taxon>Eukaryota</taxon>
        <taxon>Fungi</taxon>
        <taxon>Fungi incertae sedis</taxon>
        <taxon>Chytridiomycota</taxon>
        <taxon>Chytridiomycota incertae sedis</taxon>
        <taxon>Chytridiomycetes</taxon>
        <taxon>Caulochytriales</taxon>
        <taxon>Caulochytriaceae</taxon>
        <taxon>Caulochytrium</taxon>
    </lineage>
</organism>
<proteinExistence type="predicted"/>
<evidence type="ECO:0000313" key="3">
    <source>
        <dbReference type="Proteomes" id="UP000274922"/>
    </source>
</evidence>
<gene>
    <name evidence="2" type="ORF">CXG81DRAFT_19983</name>
</gene>
<feature type="compositionally biased region" description="Low complexity" evidence="1">
    <location>
        <begin position="1"/>
        <end position="12"/>
    </location>
</feature>